<dbReference type="InterPro" id="IPR036942">
    <property type="entry name" value="Beta-barrel_TonB_sf"/>
</dbReference>
<keyword evidence="17" id="KW-1185">Reference proteome</keyword>
<keyword evidence="6 11" id="KW-0798">TonB box</keyword>
<keyword evidence="9 10" id="KW-0998">Cell outer membrane</keyword>
<feature type="domain" description="TonB-dependent receptor plug" evidence="15">
    <location>
        <begin position="50"/>
        <end position="147"/>
    </location>
</feature>
<comment type="similarity">
    <text evidence="10 11">Belongs to the TonB-dependent receptor family.</text>
</comment>
<dbReference type="OrthoDB" id="9758472at2"/>
<dbReference type="Gene3D" id="2.40.170.20">
    <property type="entry name" value="TonB-dependent receptor, beta-barrel domain"/>
    <property type="match status" value="1"/>
</dbReference>
<dbReference type="KEGG" id="cph:Cpha266_0444"/>
<dbReference type="eggNOG" id="COG4771">
    <property type="taxonomic scope" value="Bacteria"/>
</dbReference>
<feature type="region of interest" description="Disordered" evidence="12">
    <location>
        <begin position="214"/>
        <end position="233"/>
    </location>
</feature>
<keyword evidence="5 13" id="KW-0732">Signal</keyword>
<dbReference type="Gene3D" id="2.170.130.10">
    <property type="entry name" value="TonB-dependent receptor, plug domain"/>
    <property type="match status" value="1"/>
</dbReference>
<evidence type="ECO:0000256" key="3">
    <source>
        <dbReference type="ARBA" id="ARBA00022452"/>
    </source>
</evidence>
<dbReference type="AlphaFoldDB" id="A1BDM5"/>
<dbReference type="SUPFAM" id="SSF56935">
    <property type="entry name" value="Porins"/>
    <property type="match status" value="1"/>
</dbReference>
<feature type="domain" description="TonB-dependent receptor-like beta-barrel" evidence="14">
    <location>
        <begin position="214"/>
        <end position="641"/>
    </location>
</feature>
<feature type="chain" id="PRO_5002632540" evidence="13">
    <location>
        <begin position="20"/>
        <end position="667"/>
    </location>
</feature>
<evidence type="ECO:0000313" key="17">
    <source>
        <dbReference type="Proteomes" id="UP000008701"/>
    </source>
</evidence>
<evidence type="ECO:0000259" key="15">
    <source>
        <dbReference type="Pfam" id="PF07715"/>
    </source>
</evidence>
<evidence type="ECO:0000313" key="16">
    <source>
        <dbReference type="EMBL" id="ABL64502.1"/>
    </source>
</evidence>
<keyword evidence="7 10" id="KW-0472">Membrane</keyword>
<evidence type="ECO:0000256" key="13">
    <source>
        <dbReference type="SAM" id="SignalP"/>
    </source>
</evidence>
<protein>
    <submittedName>
        <fullName evidence="16">TonB-dependent receptor</fullName>
    </submittedName>
</protein>
<dbReference type="PANTHER" id="PTHR30069:SF29">
    <property type="entry name" value="HEMOGLOBIN AND HEMOGLOBIN-HAPTOGLOBIN-BINDING PROTEIN 1-RELATED"/>
    <property type="match status" value="1"/>
</dbReference>
<evidence type="ECO:0000256" key="1">
    <source>
        <dbReference type="ARBA" id="ARBA00004571"/>
    </source>
</evidence>
<evidence type="ECO:0000256" key="6">
    <source>
        <dbReference type="ARBA" id="ARBA00023077"/>
    </source>
</evidence>
<dbReference type="GO" id="GO:0009279">
    <property type="term" value="C:cell outer membrane"/>
    <property type="evidence" value="ECO:0007669"/>
    <property type="project" value="UniProtKB-SubCell"/>
</dbReference>
<dbReference type="GO" id="GO:0015344">
    <property type="term" value="F:siderophore uptake transmembrane transporter activity"/>
    <property type="evidence" value="ECO:0007669"/>
    <property type="project" value="TreeGrafter"/>
</dbReference>
<dbReference type="RefSeq" id="WP_011744335.1">
    <property type="nucleotide sequence ID" value="NC_008639.1"/>
</dbReference>
<organism evidence="16 17">
    <name type="scientific">Chlorobium phaeobacteroides (strain DSM 266 / SMG 266 / 2430)</name>
    <dbReference type="NCBI Taxonomy" id="290317"/>
    <lineage>
        <taxon>Bacteria</taxon>
        <taxon>Pseudomonadati</taxon>
        <taxon>Chlorobiota</taxon>
        <taxon>Chlorobiia</taxon>
        <taxon>Chlorobiales</taxon>
        <taxon>Chlorobiaceae</taxon>
        <taxon>Chlorobium/Pelodictyon group</taxon>
        <taxon>Chlorobium</taxon>
    </lineage>
</organism>
<dbReference type="CDD" id="cd01347">
    <property type="entry name" value="ligand_gated_channel"/>
    <property type="match status" value="1"/>
</dbReference>
<evidence type="ECO:0000256" key="11">
    <source>
        <dbReference type="RuleBase" id="RU003357"/>
    </source>
</evidence>
<dbReference type="PROSITE" id="PS52016">
    <property type="entry name" value="TONB_DEPENDENT_REC_3"/>
    <property type="match status" value="1"/>
</dbReference>
<evidence type="ECO:0000256" key="9">
    <source>
        <dbReference type="ARBA" id="ARBA00023237"/>
    </source>
</evidence>
<evidence type="ECO:0000259" key="14">
    <source>
        <dbReference type="Pfam" id="PF00593"/>
    </source>
</evidence>
<dbReference type="HOGENOM" id="CLU_008287_8_2_10"/>
<dbReference type="STRING" id="290317.Cpha266_0444"/>
<reference evidence="16 17" key="1">
    <citation type="submission" date="2006-12" db="EMBL/GenBank/DDBJ databases">
        <title>Complete sequence of Chlorobium phaeobacteroides DSM 266.</title>
        <authorList>
            <consortium name="US DOE Joint Genome Institute"/>
            <person name="Copeland A."/>
            <person name="Lucas S."/>
            <person name="Lapidus A."/>
            <person name="Barry K."/>
            <person name="Detter J.C."/>
            <person name="Glavina del Rio T."/>
            <person name="Hammon N."/>
            <person name="Israni S."/>
            <person name="Pitluck S."/>
            <person name="Goltsman E."/>
            <person name="Schmutz J."/>
            <person name="Larimer F."/>
            <person name="Land M."/>
            <person name="Hauser L."/>
            <person name="Mikhailova N."/>
            <person name="Li T."/>
            <person name="Overmann J."/>
            <person name="Bryant D.A."/>
            <person name="Richardson P."/>
        </authorList>
    </citation>
    <scope>NUCLEOTIDE SEQUENCE [LARGE SCALE GENOMIC DNA]</scope>
    <source>
        <strain evidence="16 17">DSM 266</strain>
    </source>
</reference>
<dbReference type="InterPro" id="IPR037066">
    <property type="entry name" value="Plug_dom_sf"/>
</dbReference>
<evidence type="ECO:0000256" key="12">
    <source>
        <dbReference type="SAM" id="MobiDB-lite"/>
    </source>
</evidence>
<dbReference type="EMBL" id="CP000492">
    <property type="protein sequence ID" value="ABL64502.1"/>
    <property type="molecule type" value="Genomic_DNA"/>
</dbReference>
<dbReference type="Proteomes" id="UP000008701">
    <property type="component" value="Chromosome"/>
</dbReference>
<name>A1BDM5_CHLPD</name>
<feature type="signal peptide" evidence="13">
    <location>
        <begin position="1"/>
        <end position="19"/>
    </location>
</feature>
<accession>A1BDM5</accession>
<dbReference type="Pfam" id="PF00593">
    <property type="entry name" value="TonB_dep_Rec_b-barrel"/>
    <property type="match status" value="1"/>
</dbReference>
<keyword evidence="2 10" id="KW-0813">Transport</keyword>
<evidence type="ECO:0000256" key="5">
    <source>
        <dbReference type="ARBA" id="ARBA00022729"/>
    </source>
</evidence>
<dbReference type="InterPro" id="IPR000531">
    <property type="entry name" value="Beta-barrel_TonB"/>
</dbReference>
<evidence type="ECO:0000256" key="8">
    <source>
        <dbReference type="ARBA" id="ARBA00023170"/>
    </source>
</evidence>
<dbReference type="InterPro" id="IPR039426">
    <property type="entry name" value="TonB-dep_rcpt-like"/>
</dbReference>
<dbReference type="InterPro" id="IPR012910">
    <property type="entry name" value="Plug_dom"/>
</dbReference>
<comment type="subcellular location">
    <subcellularLocation>
        <location evidence="1 10">Cell outer membrane</location>
        <topology evidence="1 10">Multi-pass membrane protein</topology>
    </subcellularLocation>
</comment>
<evidence type="ECO:0000256" key="10">
    <source>
        <dbReference type="PROSITE-ProRule" id="PRU01360"/>
    </source>
</evidence>
<keyword evidence="4 10" id="KW-0812">Transmembrane</keyword>
<gene>
    <name evidence="16" type="ordered locus">Cpha266_0444</name>
</gene>
<evidence type="ECO:0000256" key="4">
    <source>
        <dbReference type="ARBA" id="ARBA00022692"/>
    </source>
</evidence>
<dbReference type="Pfam" id="PF07715">
    <property type="entry name" value="Plug"/>
    <property type="match status" value="1"/>
</dbReference>
<dbReference type="PANTHER" id="PTHR30069">
    <property type="entry name" value="TONB-DEPENDENT OUTER MEMBRANE RECEPTOR"/>
    <property type="match status" value="1"/>
</dbReference>
<sequence length="667" mass="74656" precursor="true">MKKIVLLVLLLAATETVFAAELPSDLPVSGIKVFTAGEVTVSGKKDHAKETVAATEMEMLDKKNIAQAVNMLPGINVSNVGGRNEGMVYVRGFDMRQVPLYLDGIPLYVPYDGYIDPNRFTTFDLSEINVSKGFTSVLYGPNTLGGAINMVSRKPAERFEGSLKGGLTFSDEGLASEFASLNLGSNQGTWYVQGSLSILDRDFMQLSDSFLATKSEDGSKRDNSDSRDFRGSLKVGYTPNSTDEYSLSIISQQSSKGVPVYTGINPTQTVRYWRYGDWDKSSIYFIGKKALGSKSYLKARAYYDNYYNTLQSYDDASYATQKTKKAFSSRYDDKTFGGSIEFGTEILSGNTLKIALHDKYDMHNEIGNTGEMPKEFEDNTVSVAAENTWKASDNISVIAGVRQDFRHTIKAEDLVGGVITSFPLEDNQATNLQLAVVGRLSESQELTAYLTRTTRFPTLKDRYSYRLGNAFPNPELKPEQSLNYGLDYAIRPADQLKFQASVYQSKLSDVIQQVNNIAYVKGIWVYQFQNTGEATFTGFECSVDWQPVSWLRAYSGYSYIDRKNDSNPSLRFTDIPRHKFTGYLQFLFNKDRWAIVESEYYSRRYSTSDGKYTAGAYGLINLRASTVLYDTLSLQASVENVFDRNYEVAEGYPEAGRQYVVSLAWAL</sequence>
<evidence type="ECO:0000256" key="7">
    <source>
        <dbReference type="ARBA" id="ARBA00023136"/>
    </source>
</evidence>
<keyword evidence="3 10" id="KW-1134">Transmembrane beta strand</keyword>
<keyword evidence="8 16" id="KW-0675">Receptor</keyword>
<evidence type="ECO:0000256" key="2">
    <source>
        <dbReference type="ARBA" id="ARBA00022448"/>
    </source>
</evidence>
<proteinExistence type="inferred from homology"/>
<feature type="compositionally biased region" description="Basic and acidic residues" evidence="12">
    <location>
        <begin position="214"/>
        <end position="231"/>
    </location>
</feature>
<dbReference type="GO" id="GO:0044718">
    <property type="term" value="P:siderophore transmembrane transport"/>
    <property type="evidence" value="ECO:0007669"/>
    <property type="project" value="TreeGrafter"/>
</dbReference>